<comment type="subcellular location">
    <subcellularLocation>
        <location evidence="1">Cell membrane</location>
        <topology evidence="1">Multi-pass membrane protein</topology>
    </subcellularLocation>
</comment>
<feature type="transmembrane region" description="Helical" evidence="6">
    <location>
        <begin position="7"/>
        <end position="31"/>
    </location>
</feature>
<dbReference type="CDD" id="cd06581">
    <property type="entry name" value="TM_PBP1_LivM_like"/>
    <property type="match status" value="1"/>
</dbReference>
<accession>A0A1I3YAN3</accession>
<feature type="transmembrane region" description="Helical" evidence="6">
    <location>
        <begin position="119"/>
        <end position="136"/>
    </location>
</feature>
<evidence type="ECO:0000256" key="4">
    <source>
        <dbReference type="ARBA" id="ARBA00022989"/>
    </source>
</evidence>
<evidence type="ECO:0000313" key="8">
    <source>
        <dbReference type="Proteomes" id="UP000199589"/>
    </source>
</evidence>
<dbReference type="STRING" id="258723.GCA_900169305_01596"/>
<dbReference type="AlphaFoldDB" id="A0A1I3YAN3"/>
<gene>
    <name evidence="7" type="ORF">SAMN04488569_102040</name>
</gene>
<keyword evidence="3 6" id="KW-0812">Transmembrane</keyword>
<reference evidence="8" key="1">
    <citation type="submission" date="2016-10" db="EMBL/GenBank/DDBJ databases">
        <authorList>
            <person name="Varghese N."/>
            <person name="Submissions S."/>
        </authorList>
    </citation>
    <scope>NUCLEOTIDE SEQUENCE [LARGE SCALE GENOMIC DNA]</scope>
    <source>
        <strain evidence="8">DSM 16108</strain>
    </source>
</reference>
<keyword evidence="4 6" id="KW-1133">Transmembrane helix</keyword>
<dbReference type="OrthoDB" id="9789927at2"/>
<evidence type="ECO:0000256" key="5">
    <source>
        <dbReference type="ARBA" id="ARBA00023136"/>
    </source>
</evidence>
<keyword evidence="8" id="KW-1185">Reference proteome</keyword>
<dbReference type="Pfam" id="PF02653">
    <property type="entry name" value="BPD_transp_2"/>
    <property type="match status" value="1"/>
</dbReference>
<keyword evidence="2" id="KW-1003">Cell membrane</keyword>
<feature type="transmembrane region" description="Helical" evidence="6">
    <location>
        <begin position="241"/>
        <end position="266"/>
    </location>
</feature>
<dbReference type="EMBL" id="FOSJ01000020">
    <property type="protein sequence ID" value="SFK28833.1"/>
    <property type="molecule type" value="Genomic_DNA"/>
</dbReference>
<dbReference type="GO" id="GO:0015658">
    <property type="term" value="F:branched-chain amino acid transmembrane transporter activity"/>
    <property type="evidence" value="ECO:0007669"/>
    <property type="project" value="InterPro"/>
</dbReference>
<evidence type="ECO:0000313" key="7">
    <source>
        <dbReference type="EMBL" id="SFK28833.1"/>
    </source>
</evidence>
<evidence type="ECO:0000256" key="1">
    <source>
        <dbReference type="ARBA" id="ARBA00004651"/>
    </source>
</evidence>
<evidence type="ECO:0000256" key="3">
    <source>
        <dbReference type="ARBA" id="ARBA00022692"/>
    </source>
</evidence>
<dbReference type="GO" id="GO:0005886">
    <property type="term" value="C:plasma membrane"/>
    <property type="evidence" value="ECO:0007669"/>
    <property type="project" value="UniProtKB-SubCell"/>
</dbReference>
<dbReference type="Proteomes" id="UP000199589">
    <property type="component" value="Unassembled WGS sequence"/>
</dbReference>
<evidence type="ECO:0000256" key="2">
    <source>
        <dbReference type="ARBA" id="ARBA00022475"/>
    </source>
</evidence>
<evidence type="ECO:0000256" key="6">
    <source>
        <dbReference type="SAM" id="Phobius"/>
    </source>
</evidence>
<feature type="transmembrane region" description="Helical" evidence="6">
    <location>
        <begin position="63"/>
        <end position="81"/>
    </location>
</feature>
<dbReference type="InterPro" id="IPR001851">
    <property type="entry name" value="ABC_transp_permease"/>
</dbReference>
<feature type="transmembrane region" description="Helical" evidence="6">
    <location>
        <begin position="87"/>
        <end position="107"/>
    </location>
</feature>
<proteinExistence type="predicted"/>
<organism evidence="7 8">
    <name type="scientific">Marinilactibacillus piezotolerans</name>
    <dbReference type="NCBI Taxonomy" id="258723"/>
    <lineage>
        <taxon>Bacteria</taxon>
        <taxon>Bacillati</taxon>
        <taxon>Bacillota</taxon>
        <taxon>Bacilli</taxon>
        <taxon>Lactobacillales</taxon>
        <taxon>Carnobacteriaceae</taxon>
        <taxon>Marinilactibacillus</taxon>
    </lineage>
</organism>
<name>A0A1I3YAN3_9LACT</name>
<feature type="transmembrane region" description="Helical" evidence="6">
    <location>
        <begin position="205"/>
        <end position="229"/>
    </location>
</feature>
<feature type="transmembrane region" description="Helical" evidence="6">
    <location>
        <begin position="278"/>
        <end position="297"/>
    </location>
</feature>
<feature type="transmembrane region" description="Helical" evidence="6">
    <location>
        <begin position="37"/>
        <end position="56"/>
    </location>
</feature>
<protein>
    <submittedName>
        <fullName evidence="7">Amino acid/amide ABC transporter membrane protein 2, HAAT family</fullName>
    </submittedName>
</protein>
<dbReference type="InterPro" id="IPR043428">
    <property type="entry name" value="LivM-like"/>
</dbReference>
<dbReference type="PANTHER" id="PTHR30482:SF10">
    <property type="entry name" value="HIGH-AFFINITY BRANCHED-CHAIN AMINO ACID TRANSPORT PROTEIN BRAE"/>
    <property type="match status" value="1"/>
</dbReference>
<feature type="transmembrane region" description="Helical" evidence="6">
    <location>
        <begin position="156"/>
        <end position="174"/>
    </location>
</feature>
<sequence>MSKRMKSILVWVVIALIGFAIIQVAILTGWITRYYEMTLMLILINIMLAVGLNLIVGISGQLSLGHAGFMALGAYTTGIITRMMPNLGGFALGILGGVFLSGIVAYVVGIPTLRLKGDYLAIATLGVGEIIRIAILNLDITNGARGLSGIPKLATWYYAYIVVVLIILVAANYVNSSPGRATISIREDEIAAESLGINIQKYKMIAFLIGTMTASVAGSFHATYYQLIVPSQFDFVRSIDILIMVVLGGMGSLTGSIFAAVFLGLLNHFLADYGSLRVILYAIALILVMLFKPSGLFGRREIKASKLFNWKKKGVSQS</sequence>
<dbReference type="RefSeq" id="WP_091897417.1">
    <property type="nucleotide sequence ID" value="NZ_FOSJ01000020.1"/>
</dbReference>
<dbReference type="PANTHER" id="PTHR30482">
    <property type="entry name" value="HIGH-AFFINITY BRANCHED-CHAIN AMINO ACID TRANSPORT SYSTEM PERMEASE"/>
    <property type="match status" value="1"/>
</dbReference>
<keyword evidence="5 6" id="KW-0472">Membrane</keyword>